<accession>M7NC28</accession>
<evidence type="ECO:0000313" key="3">
    <source>
        <dbReference type="Proteomes" id="UP000012024"/>
    </source>
</evidence>
<dbReference type="InterPro" id="IPR000305">
    <property type="entry name" value="GIY-YIG_endonuc"/>
</dbReference>
<reference evidence="2 3" key="1">
    <citation type="submission" date="2012-12" db="EMBL/GenBank/DDBJ databases">
        <title>Genome assembly of Formosa sp. AK20.</title>
        <authorList>
            <person name="Kumar R."/>
            <person name="Khatri I."/>
            <person name="Vaidya B."/>
            <person name="Subramanian S."/>
            <person name="Pinnaka A."/>
        </authorList>
    </citation>
    <scope>NUCLEOTIDE SEQUENCE [LARGE SCALE GENOMIC DNA]</scope>
    <source>
        <strain evidence="2 3">AK20</strain>
    </source>
</reference>
<dbReference type="eggNOG" id="COG2827">
    <property type="taxonomic scope" value="Bacteria"/>
</dbReference>
<sequence length="84" mass="10038">MNRFYIGYSSNIGLRLEFHKHPDTRKFTSNAQDWILYYKIDCTTKSQALAIEAHIKRMKSKVYIVNLIKHPEITTKLLEKYRDC</sequence>
<gene>
    <name evidence="2" type="ORF">D778_01958</name>
</gene>
<comment type="caution">
    <text evidence="2">The sequence shown here is derived from an EMBL/GenBank/DDBJ whole genome shotgun (WGS) entry which is preliminary data.</text>
</comment>
<feature type="domain" description="GIY-YIG" evidence="1">
    <location>
        <begin position="1"/>
        <end position="65"/>
    </location>
</feature>
<keyword evidence="3" id="KW-1185">Reference proteome</keyword>
<name>M7NC28_9FLAO</name>
<organism evidence="2 3">
    <name type="scientific">Xanthomarina gelatinilytica</name>
    <dbReference type="NCBI Taxonomy" id="1137281"/>
    <lineage>
        <taxon>Bacteria</taxon>
        <taxon>Pseudomonadati</taxon>
        <taxon>Bacteroidota</taxon>
        <taxon>Flavobacteriia</taxon>
        <taxon>Flavobacteriales</taxon>
        <taxon>Flavobacteriaceae</taxon>
        <taxon>Xanthomarina</taxon>
    </lineage>
</organism>
<evidence type="ECO:0000259" key="1">
    <source>
        <dbReference type="PROSITE" id="PS50164"/>
    </source>
</evidence>
<dbReference type="EMBL" id="ANLA01000004">
    <property type="protein sequence ID" value="EMQ96068.1"/>
    <property type="molecule type" value="Genomic_DNA"/>
</dbReference>
<dbReference type="Gene3D" id="3.40.1440.10">
    <property type="entry name" value="GIY-YIG endonuclease"/>
    <property type="match status" value="1"/>
</dbReference>
<protein>
    <submittedName>
        <fullName evidence="2">Excinuclease ABC, C subunit domain protein</fullName>
    </submittedName>
</protein>
<evidence type="ECO:0000313" key="2">
    <source>
        <dbReference type="EMBL" id="EMQ96068.1"/>
    </source>
</evidence>
<dbReference type="SUPFAM" id="SSF82771">
    <property type="entry name" value="GIY-YIG endonuclease"/>
    <property type="match status" value="1"/>
</dbReference>
<dbReference type="PROSITE" id="PS50164">
    <property type="entry name" value="GIY_YIG"/>
    <property type="match status" value="1"/>
</dbReference>
<proteinExistence type="predicted"/>
<dbReference type="Proteomes" id="UP000012024">
    <property type="component" value="Unassembled WGS sequence"/>
</dbReference>
<dbReference type="InterPro" id="IPR035901">
    <property type="entry name" value="GIY-YIG_endonuc_sf"/>
</dbReference>
<dbReference type="PATRIC" id="fig|1137281.3.peg.557"/>
<dbReference type="Pfam" id="PF01541">
    <property type="entry name" value="GIY-YIG"/>
    <property type="match status" value="1"/>
</dbReference>
<dbReference type="AlphaFoldDB" id="M7NC28"/>